<dbReference type="Pfam" id="PF00085">
    <property type="entry name" value="Thioredoxin"/>
    <property type="match status" value="3"/>
</dbReference>
<dbReference type="PROSITE" id="PS51352">
    <property type="entry name" value="THIOREDOXIN_2"/>
    <property type="match status" value="3"/>
</dbReference>
<keyword evidence="6" id="KW-0677">Repeat</keyword>
<sequence length="603" mass="68990">MGMLSLCLLFLVFAHGSSEYLKDGDVYVLSENDFDDFLKENPTTLVKFYAPWCGHCKTLAPEYEKAAKKLEIPLAKVDATVEVKLGKRFNVEGYPTLKFFSDGKDVIDYDGQRDAESIEQWIKQKTDPNYKPPPEEVVTLTVETFEEFSKDKPLMLVEFYAPWCGHCKKLAPEYEKAAKKLKSHKIPLAKVDATVEKSLSDKFGITGYPTLKILRYGRRFDYEGPREADGIVNFMLDQSQPAAKELRIVSEAKKFFSKDDVTIIGFFASTESPQFEAFQDAAERTRPEFQFVGYTTDPSVFKHFGAVPNDVVIFYPELFLSDVEDKRKKLNSPNFSTEDLLSFWRENSATLVGLRTMKNVATKFARNPLVVVYYSADFSPEGRKESQYWRQKIVPIAKKYIRQKFRFAVSHEEEFARELQEVGLGDSGLEHNVICFGFDGKKYPMRPEIYDEELEENLEAFMKDISAGKVKPYVKSAPVPKDDKGPIKTLVASNFEKVLGDKSKDYLIEFYAPWCGHCKKFESKYIELANKLKGQKSLVLAQFDATANDPHDDFKVEGFPTIYFAPGGLEKKPIKYTGNRDINDLIDFMKKHSVNSFKTKEEL</sequence>
<dbReference type="Pfam" id="PF13848">
    <property type="entry name" value="Thioredoxin_6"/>
    <property type="match status" value="1"/>
</dbReference>
<dbReference type="GO" id="GO:0003756">
    <property type="term" value="F:protein disulfide isomerase activity"/>
    <property type="evidence" value="ECO:0007669"/>
    <property type="project" value="UniProtKB-EC"/>
</dbReference>
<dbReference type="WBParaSite" id="BXY_1656200.1">
    <property type="protein sequence ID" value="BXY_1656200.1"/>
    <property type="gene ID" value="BXY_1656200"/>
</dbReference>
<evidence type="ECO:0000256" key="3">
    <source>
        <dbReference type="ARBA" id="ARBA00006347"/>
    </source>
</evidence>
<keyword evidence="7" id="KW-0256">Endoplasmic reticulum</keyword>
<dbReference type="PRINTS" id="PR00312">
    <property type="entry name" value="CALSEQUESTRN"/>
</dbReference>
<keyword evidence="9 13" id="KW-0413">Isomerase</keyword>
<evidence type="ECO:0000256" key="8">
    <source>
        <dbReference type="ARBA" id="ARBA00023157"/>
    </source>
</evidence>
<organism evidence="15 16">
    <name type="scientific">Bursaphelenchus xylophilus</name>
    <name type="common">Pinewood nematode worm</name>
    <name type="synonym">Aphelenchoides xylophilus</name>
    <dbReference type="NCBI Taxonomy" id="6326"/>
    <lineage>
        <taxon>Eukaryota</taxon>
        <taxon>Metazoa</taxon>
        <taxon>Ecdysozoa</taxon>
        <taxon>Nematoda</taxon>
        <taxon>Chromadorea</taxon>
        <taxon>Rhabditida</taxon>
        <taxon>Tylenchina</taxon>
        <taxon>Tylenchomorpha</taxon>
        <taxon>Aphelenchoidea</taxon>
        <taxon>Aphelenchoididae</taxon>
        <taxon>Bursaphelenchus</taxon>
    </lineage>
</organism>
<keyword evidence="10 11" id="KW-0676">Redox-active center</keyword>
<evidence type="ECO:0000256" key="5">
    <source>
        <dbReference type="ARBA" id="ARBA00022729"/>
    </source>
</evidence>
<dbReference type="GO" id="GO:0006457">
    <property type="term" value="P:protein folding"/>
    <property type="evidence" value="ECO:0007669"/>
    <property type="project" value="TreeGrafter"/>
</dbReference>
<evidence type="ECO:0000256" key="9">
    <source>
        <dbReference type="ARBA" id="ARBA00023235"/>
    </source>
</evidence>
<dbReference type="CDD" id="cd02961">
    <property type="entry name" value="PDI_a_family"/>
    <property type="match status" value="2"/>
</dbReference>
<dbReference type="InterPro" id="IPR005792">
    <property type="entry name" value="Prot_disulphide_isomerase"/>
</dbReference>
<evidence type="ECO:0000256" key="10">
    <source>
        <dbReference type="ARBA" id="ARBA00023284"/>
    </source>
</evidence>
<dbReference type="AlphaFoldDB" id="A0A1I7SU41"/>
<dbReference type="GO" id="GO:0009986">
    <property type="term" value="C:cell surface"/>
    <property type="evidence" value="ECO:0007669"/>
    <property type="project" value="TreeGrafter"/>
</dbReference>
<comment type="catalytic activity">
    <reaction evidence="1 13">
        <text>Catalyzes the rearrangement of -S-S- bonds in proteins.</text>
        <dbReference type="EC" id="5.3.4.1"/>
    </reaction>
</comment>
<keyword evidence="8 11" id="KW-1015">Disulfide bond</keyword>
<name>A0A1I7SU41_BURXY</name>
<dbReference type="GO" id="GO:0005788">
    <property type="term" value="C:endoplasmic reticulum lumen"/>
    <property type="evidence" value="ECO:0007669"/>
    <property type="project" value="UniProtKB-SubCell"/>
</dbReference>
<dbReference type="PANTHER" id="PTHR18929:SF210">
    <property type="entry name" value="PROTEIN DISULFIDE-ISOMERASE A4"/>
    <property type="match status" value="1"/>
</dbReference>
<keyword evidence="5 13" id="KW-0732">Signal</keyword>
<dbReference type="Gene3D" id="3.40.30.10">
    <property type="entry name" value="Glutaredoxin"/>
    <property type="match status" value="5"/>
</dbReference>
<evidence type="ECO:0000256" key="2">
    <source>
        <dbReference type="ARBA" id="ARBA00004319"/>
    </source>
</evidence>
<comment type="subcellular location">
    <subcellularLocation>
        <location evidence="2">Endoplasmic reticulum lumen</location>
    </subcellularLocation>
</comment>
<feature type="domain" description="Thioredoxin" evidence="14">
    <location>
        <begin position="4"/>
        <end position="127"/>
    </location>
</feature>
<dbReference type="PANTHER" id="PTHR18929">
    <property type="entry name" value="PROTEIN DISULFIDE ISOMERASE"/>
    <property type="match status" value="1"/>
</dbReference>
<accession>A0A1I7SU41</accession>
<dbReference type="FunFam" id="3.40.30.10:FF:000403">
    <property type="entry name" value="Protein disulfide-isomerase A4"/>
    <property type="match status" value="1"/>
</dbReference>
<evidence type="ECO:0000313" key="15">
    <source>
        <dbReference type="Proteomes" id="UP000095284"/>
    </source>
</evidence>
<evidence type="ECO:0000256" key="1">
    <source>
        <dbReference type="ARBA" id="ARBA00001182"/>
    </source>
</evidence>
<evidence type="ECO:0000256" key="7">
    <source>
        <dbReference type="ARBA" id="ARBA00022824"/>
    </source>
</evidence>
<feature type="signal peptide" evidence="13">
    <location>
        <begin position="1"/>
        <end position="18"/>
    </location>
</feature>
<feature type="domain" description="Thioredoxin" evidence="14">
    <location>
        <begin position="465"/>
        <end position="594"/>
    </location>
</feature>
<dbReference type="NCBIfam" id="TIGR01126">
    <property type="entry name" value="pdi_dom"/>
    <property type="match status" value="2"/>
</dbReference>
<feature type="domain" description="Thioredoxin" evidence="14">
    <location>
        <begin position="131"/>
        <end position="241"/>
    </location>
</feature>
<dbReference type="InterPro" id="IPR036249">
    <property type="entry name" value="Thioredoxin-like_sf"/>
</dbReference>
<feature type="disulfide bond" description="Redox-active" evidence="11">
    <location>
        <begin position="515"/>
        <end position="518"/>
    </location>
</feature>
<feature type="chain" id="PRO_5009029818" description="Protein disulfide-isomerase" evidence="13">
    <location>
        <begin position="19"/>
        <end position="603"/>
    </location>
</feature>
<evidence type="ECO:0000256" key="13">
    <source>
        <dbReference type="RuleBase" id="RU361130"/>
    </source>
</evidence>
<dbReference type="Proteomes" id="UP000095284">
    <property type="component" value="Unplaced"/>
</dbReference>
<dbReference type="InterPro" id="IPR005788">
    <property type="entry name" value="PDI_thioredoxin-like_dom"/>
</dbReference>
<proteinExistence type="inferred from homology"/>
<dbReference type="FunFam" id="3.40.30.10:FF:000017">
    <property type="entry name" value="Protein disulfide-isomerase A4"/>
    <property type="match status" value="2"/>
</dbReference>
<dbReference type="CDD" id="cd02995">
    <property type="entry name" value="PDI_a_PDI_a'_C"/>
    <property type="match status" value="1"/>
</dbReference>
<dbReference type="SUPFAM" id="SSF52833">
    <property type="entry name" value="Thioredoxin-like"/>
    <property type="match status" value="5"/>
</dbReference>
<protein>
    <recommendedName>
        <fullName evidence="4 13">Protein disulfide-isomerase</fullName>
        <ecNumber evidence="4 13">5.3.4.1</ecNumber>
    </recommendedName>
</protein>
<dbReference type="EC" id="5.3.4.1" evidence="4 13"/>
<comment type="similarity">
    <text evidence="3 12">Belongs to the protein disulfide isomerase family.</text>
</comment>
<dbReference type="eggNOG" id="KOG0190">
    <property type="taxonomic scope" value="Eukaryota"/>
</dbReference>
<evidence type="ECO:0000256" key="12">
    <source>
        <dbReference type="RuleBase" id="RU004208"/>
    </source>
</evidence>
<dbReference type="GO" id="GO:0034976">
    <property type="term" value="P:response to endoplasmic reticulum stress"/>
    <property type="evidence" value="ECO:0007669"/>
    <property type="project" value="TreeGrafter"/>
</dbReference>
<evidence type="ECO:0000256" key="4">
    <source>
        <dbReference type="ARBA" id="ARBA00012723"/>
    </source>
</evidence>
<evidence type="ECO:0000256" key="11">
    <source>
        <dbReference type="PIRSR" id="PIRSR605792-51"/>
    </source>
</evidence>
<dbReference type="InterPro" id="IPR013766">
    <property type="entry name" value="Thioredoxin_domain"/>
</dbReference>
<dbReference type="InterPro" id="IPR017937">
    <property type="entry name" value="Thioredoxin_CS"/>
</dbReference>
<dbReference type="PROSITE" id="PS00194">
    <property type="entry name" value="THIOREDOXIN_1"/>
    <property type="match status" value="3"/>
</dbReference>
<reference evidence="16" key="1">
    <citation type="submission" date="2016-11" db="UniProtKB">
        <authorList>
            <consortium name="WormBaseParasite"/>
        </authorList>
    </citation>
    <scope>IDENTIFICATION</scope>
</reference>
<evidence type="ECO:0000259" key="14">
    <source>
        <dbReference type="PROSITE" id="PS51352"/>
    </source>
</evidence>
<evidence type="ECO:0000256" key="6">
    <source>
        <dbReference type="ARBA" id="ARBA00022737"/>
    </source>
</evidence>
<dbReference type="NCBIfam" id="TIGR01130">
    <property type="entry name" value="ER_PDI_fam"/>
    <property type="match status" value="1"/>
</dbReference>
<feature type="disulfide bond" description="Redox-active" evidence="11">
    <location>
        <begin position="164"/>
        <end position="167"/>
    </location>
</feature>
<evidence type="ECO:0000313" key="16">
    <source>
        <dbReference type="WBParaSite" id="BXY_1656200.1"/>
    </source>
</evidence>